<evidence type="ECO:0000256" key="3">
    <source>
        <dbReference type="ARBA" id="ARBA00023125"/>
    </source>
</evidence>
<dbReference type="InterPro" id="IPR050313">
    <property type="entry name" value="Carb_Metab_HTH_regulators"/>
</dbReference>
<dbReference type="PRINTS" id="PR00037">
    <property type="entry name" value="HTHLACR"/>
</dbReference>
<evidence type="ECO:0000256" key="1">
    <source>
        <dbReference type="ARBA" id="ARBA00022491"/>
    </source>
</evidence>
<dbReference type="SMART" id="SM01134">
    <property type="entry name" value="DeoRC"/>
    <property type="match status" value="1"/>
</dbReference>
<accession>A0A1H3U8J8</accession>
<dbReference type="AlphaFoldDB" id="A0A1H3U8J8"/>
<dbReference type="InterPro" id="IPR036388">
    <property type="entry name" value="WH-like_DNA-bd_sf"/>
</dbReference>
<dbReference type="Gene3D" id="3.30.750.70">
    <property type="entry name" value="4-hydroxybutyrate coenzyme like domains"/>
    <property type="match status" value="1"/>
</dbReference>
<evidence type="ECO:0000256" key="4">
    <source>
        <dbReference type="ARBA" id="ARBA00023163"/>
    </source>
</evidence>
<dbReference type="PROSITE" id="PS51000">
    <property type="entry name" value="HTH_DEOR_2"/>
    <property type="match status" value="1"/>
</dbReference>
<dbReference type="Pfam" id="PF08220">
    <property type="entry name" value="HTH_DeoR"/>
    <property type="match status" value="1"/>
</dbReference>
<dbReference type="PANTHER" id="PTHR30363">
    <property type="entry name" value="HTH-TYPE TRANSCRIPTIONAL REGULATOR SRLR-RELATED"/>
    <property type="match status" value="1"/>
</dbReference>
<dbReference type="GO" id="GO:0003700">
    <property type="term" value="F:DNA-binding transcription factor activity"/>
    <property type="evidence" value="ECO:0007669"/>
    <property type="project" value="InterPro"/>
</dbReference>
<dbReference type="InterPro" id="IPR014036">
    <property type="entry name" value="DeoR-like_C"/>
</dbReference>
<keyword evidence="2" id="KW-0805">Transcription regulation</keyword>
<dbReference type="EMBL" id="FNPX01000024">
    <property type="protein sequence ID" value="SDZ57889.1"/>
    <property type="molecule type" value="Genomic_DNA"/>
</dbReference>
<dbReference type="SMART" id="SM00420">
    <property type="entry name" value="HTH_DEOR"/>
    <property type="match status" value="1"/>
</dbReference>
<proteinExistence type="predicted"/>
<evidence type="ECO:0000259" key="5">
    <source>
        <dbReference type="PROSITE" id="PS51000"/>
    </source>
</evidence>
<dbReference type="GO" id="GO:0003677">
    <property type="term" value="F:DNA binding"/>
    <property type="evidence" value="ECO:0007669"/>
    <property type="project" value="UniProtKB-KW"/>
</dbReference>
<dbReference type="PROSITE" id="PS00894">
    <property type="entry name" value="HTH_DEOR_1"/>
    <property type="match status" value="1"/>
</dbReference>
<dbReference type="Pfam" id="PF00455">
    <property type="entry name" value="DeoRC"/>
    <property type="match status" value="1"/>
</dbReference>
<keyword evidence="3" id="KW-0238">DNA-binding</keyword>
<keyword evidence="4" id="KW-0804">Transcription</keyword>
<dbReference type="OrthoDB" id="9814815at2"/>
<evidence type="ECO:0000313" key="7">
    <source>
        <dbReference type="Proteomes" id="UP000198914"/>
    </source>
</evidence>
<reference evidence="7" key="1">
    <citation type="submission" date="2016-10" db="EMBL/GenBank/DDBJ databases">
        <authorList>
            <person name="Varghese N."/>
            <person name="Submissions S."/>
        </authorList>
    </citation>
    <scope>NUCLEOTIDE SEQUENCE [LARGE SCALE GENOMIC DNA]</scope>
    <source>
        <strain evidence="7">DSM 100420</strain>
    </source>
</reference>
<evidence type="ECO:0000256" key="2">
    <source>
        <dbReference type="ARBA" id="ARBA00023015"/>
    </source>
</evidence>
<gene>
    <name evidence="6" type="ORF">SAMN05444004_12432</name>
</gene>
<dbReference type="SUPFAM" id="SSF100950">
    <property type="entry name" value="NagB/RpiA/CoA transferase-like"/>
    <property type="match status" value="1"/>
</dbReference>
<dbReference type="SUPFAM" id="SSF46785">
    <property type="entry name" value="Winged helix' DNA-binding domain"/>
    <property type="match status" value="1"/>
</dbReference>
<dbReference type="Gene3D" id="1.10.10.10">
    <property type="entry name" value="Winged helix-like DNA-binding domain superfamily/Winged helix DNA-binding domain"/>
    <property type="match status" value="1"/>
</dbReference>
<evidence type="ECO:0000313" key="6">
    <source>
        <dbReference type="EMBL" id="SDZ57889.1"/>
    </source>
</evidence>
<dbReference type="InterPro" id="IPR037171">
    <property type="entry name" value="NagB/RpiA_transferase-like"/>
</dbReference>
<sequence length="257" mass="28299">MAINFRQTEILELIRRDGRVTVDDLSQRFEVTVQTIRRDLSDLSASGRLERVHGGAVMPSGVSNILYEERRRLNDEGKRDIAGRCAQAIPDGSSIFMDIGTSTEAVALELTQHENLLVVTNNLNVVSIMRTNPTCRIIVAGGEVRRTDSGIVGSFSADLLRNFKFDYAVLSCSALDADGELLDFDPQETLVSQVAISRAKQVFVVADHMKFERKAPIRICSLRDAAIFFTDMPLHPSLAARCAQWGTKVNVVSSGDA</sequence>
<name>A0A1H3U8J8_9RHOB</name>
<keyword evidence="7" id="KW-1185">Reference proteome</keyword>
<keyword evidence="1" id="KW-0678">Repressor</keyword>
<dbReference type="InterPro" id="IPR036390">
    <property type="entry name" value="WH_DNA-bd_sf"/>
</dbReference>
<protein>
    <submittedName>
        <fullName evidence="6">Transcriptional regulator, DeoR family</fullName>
    </submittedName>
</protein>
<feature type="domain" description="HTH deoR-type" evidence="5">
    <location>
        <begin position="3"/>
        <end position="58"/>
    </location>
</feature>
<dbReference type="RefSeq" id="WP_092647792.1">
    <property type="nucleotide sequence ID" value="NZ_FNPX01000024.1"/>
</dbReference>
<organism evidence="6 7">
    <name type="scientific">Jannaschia faecimaris</name>
    <dbReference type="NCBI Taxonomy" id="1244108"/>
    <lineage>
        <taxon>Bacteria</taxon>
        <taxon>Pseudomonadati</taxon>
        <taxon>Pseudomonadota</taxon>
        <taxon>Alphaproteobacteria</taxon>
        <taxon>Rhodobacterales</taxon>
        <taxon>Roseobacteraceae</taxon>
        <taxon>Jannaschia</taxon>
    </lineage>
</organism>
<dbReference type="STRING" id="1244108.SAMN05444004_12432"/>
<dbReference type="InterPro" id="IPR018356">
    <property type="entry name" value="Tscrpt_reg_HTH_DeoR_CS"/>
</dbReference>
<dbReference type="InterPro" id="IPR001034">
    <property type="entry name" value="DeoR_HTH"/>
</dbReference>
<dbReference type="PANTHER" id="PTHR30363:SF4">
    <property type="entry name" value="GLYCEROL-3-PHOSPHATE REGULON REPRESSOR"/>
    <property type="match status" value="1"/>
</dbReference>
<dbReference type="Proteomes" id="UP000198914">
    <property type="component" value="Unassembled WGS sequence"/>
</dbReference>